<dbReference type="NCBIfam" id="TIGR00552">
    <property type="entry name" value="nadE"/>
    <property type="match status" value="1"/>
</dbReference>
<comment type="caution">
    <text evidence="11">The sequence shown here is derived from an EMBL/GenBank/DDBJ whole genome shotgun (WGS) entry which is preliminary data.</text>
</comment>
<dbReference type="OrthoDB" id="9760188at2"/>
<dbReference type="CDD" id="cd07570">
    <property type="entry name" value="GAT_Gln-NAD-synth"/>
    <property type="match status" value="1"/>
</dbReference>
<evidence type="ECO:0000259" key="10">
    <source>
        <dbReference type="PROSITE" id="PS50263"/>
    </source>
</evidence>
<feature type="binding site" evidence="7">
    <location>
        <begin position="291"/>
        <end position="298"/>
    </location>
    <ligand>
        <name>ATP</name>
        <dbReference type="ChEBI" id="CHEBI:30616"/>
    </ligand>
</feature>
<dbReference type="InterPro" id="IPR003694">
    <property type="entry name" value="NAD_synthase"/>
</dbReference>
<dbReference type="Gene3D" id="3.40.50.620">
    <property type="entry name" value="HUPs"/>
    <property type="match status" value="1"/>
</dbReference>
<comment type="similarity">
    <text evidence="9">Belongs to the NAD synthetase family.</text>
</comment>
<comment type="function">
    <text evidence="7">Catalyzes the ATP-dependent amidation of deamido-NAD to form NAD. Uses L-glutamine as a nitrogen source.</text>
</comment>
<dbReference type="PROSITE" id="PS50263">
    <property type="entry name" value="CN_HYDROLASE"/>
    <property type="match status" value="1"/>
</dbReference>
<evidence type="ECO:0000313" key="11">
    <source>
        <dbReference type="EMBL" id="ROP99651.1"/>
    </source>
</evidence>
<feature type="binding site" evidence="7">
    <location>
        <position position="403"/>
    </location>
    <ligand>
        <name>deamido-NAD(+)</name>
        <dbReference type="ChEBI" id="CHEBI:58437"/>
        <note>ligand shared between two neighboring subunits</note>
    </ligand>
</feature>
<evidence type="ECO:0000256" key="1">
    <source>
        <dbReference type="ARBA" id="ARBA00005188"/>
    </source>
</evidence>
<comment type="pathway">
    <text evidence="1 7 8">Cofactor biosynthesis; NAD(+) biosynthesis; NAD(+) from deamido-NAD(+) (L-Gln route): step 1/1.</text>
</comment>
<feature type="binding site" evidence="7">
    <location>
        <position position="374"/>
    </location>
    <ligand>
        <name>deamido-NAD(+)</name>
        <dbReference type="ChEBI" id="CHEBI:58437"/>
        <note>ligand shared between two neighboring subunits</note>
    </ligand>
</feature>
<dbReference type="GO" id="GO:0005524">
    <property type="term" value="F:ATP binding"/>
    <property type="evidence" value="ECO:0007669"/>
    <property type="project" value="UniProtKB-UniRule"/>
</dbReference>
<dbReference type="PANTHER" id="PTHR23090">
    <property type="entry name" value="NH 3 /GLUTAMINE-DEPENDENT NAD + SYNTHETASE"/>
    <property type="match status" value="1"/>
</dbReference>
<feature type="active site" description="Proton acceptor; for glutaminase activity" evidence="7">
    <location>
        <position position="45"/>
    </location>
</feature>
<dbReference type="SUPFAM" id="SSF56317">
    <property type="entry name" value="Carbon-nitrogen hydrolase"/>
    <property type="match status" value="1"/>
</dbReference>
<dbReference type="AlphaFoldDB" id="A0A3N1M1R3"/>
<dbReference type="Gene3D" id="3.60.110.10">
    <property type="entry name" value="Carbon-nitrogen hydrolase"/>
    <property type="match status" value="1"/>
</dbReference>
<dbReference type="GO" id="GO:0008795">
    <property type="term" value="F:NAD+ synthase activity"/>
    <property type="evidence" value="ECO:0007669"/>
    <property type="project" value="UniProtKB-UniRule"/>
</dbReference>
<dbReference type="NCBIfam" id="NF010588">
    <property type="entry name" value="PRK13981.1"/>
    <property type="match status" value="1"/>
</dbReference>
<dbReference type="CDD" id="cd00553">
    <property type="entry name" value="NAD_synthase"/>
    <property type="match status" value="1"/>
</dbReference>
<evidence type="ECO:0000256" key="5">
    <source>
        <dbReference type="ARBA" id="ARBA00022840"/>
    </source>
</evidence>
<keyword evidence="3 7" id="KW-0436">Ligase</keyword>
<dbReference type="Proteomes" id="UP000278222">
    <property type="component" value="Unassembled WGS sequence"/>
</dbReference>
<dbReference type="HAMAP" id="MF_02090">
    <property type="entry name" value="NadE_glutamine_dep"/>
    <property type="match status" value="1"/>
</dbReference>
<dbReference type="InterPro" id="IPR022310">
    <property type="entry name" value="NAD/GMP_synthase"/>
</dbReference>
<dbReference type="InterPro" id="IPR014729">
    <property type="entry name" value="Rossmann-like_a/b/a_fold"/>
</dbReference>
<evidence type="ECO:0000256" key="2">
    <source>
        <dbReference type="ARBA" id="ARBA00007145"/>
    </source>
</evidence>
<organism evidence="11 12">
    <name type="scientific">Stella humosa</name>
    <dbReference type="NCBI Taxonomy" id="94"/>
    <lineage>
        <taxon>Bacteria</taxon>
        <taxon>Pseudomonadati</taxon>
        <taxon>Pseudomonadota</taxon>
        <taxon>Alphaproteobacteria</taxon>
        <taxon>Rhodospirillales</taxon>
        <taxon>Stellaceae</taxon>
        <taxon>Stella</taxon>
    </lineage>
</organism>
<dbReference type="GO" id="GO:0005737">
    <property type="term" value="C:cytoplasm"/>
    <property type="evidence" value="ECO:0007669"/>
    <property type="project" value="InterPro"/>
</dbReference>
<protein>
    <recommendedName>
        <fullName evidence="7 8">Glutamine-dependent NAD(+) synthetase</fullName>
        <ecNumber evidence="7 8">6.3.5.1</ecNumber>
    </recommendedName>
    <alternativeName>
        <fullName evidence="7 8">NAD(+) synthase [glutamine-hydrolyzing]</fullName>
    </alternativeName>
</protein>
<dbReference type="InterPro" id="IPR014445">
    <property type="entry name" value="Gln-dep_NAD_synthase"/>
</dbReference>
<dbReference type="SUPFAM" id="SSF52402">
    <property type="entry name" value="Adenine nucleotide alpha hydrolases-like"/>
    <property type="match status" value="1"/>
</dbReference>
<dbReference type="PIRSF" id="PIRSF006630">
    <property type="entry name" value="NADS_GAT"/>
    <property type="match status" value="1"/>
</dbReference>
<keyword evidence="5 7" id="KW-0067">ATP-binding</keyword>
<keyword evidence="4 7" id="KW-0547">Nucleotide-binding</keyword>
<proteinExistence type="inferred from homology"/>
<evidence type="ECO:0000256" key="3">
    <source>
        <dbReference type="ARBA" id="ARBA00022598"/>
    </source>
</evidence>
<evidence type="ECO:0000313" key="12">
    <source>
        <dbReference type="Proteomes" id="UP000278222"/>
    </source>
</evidence>
<dbReference type="InterPro" id="IPR036526">
    <property type="entry name" value="C-N_Hydrolase_sf"/>
</dbReference>
<comment type="caution">
    <text evidence="7">Lacks conserved residue(s) required for the propagation of feature annotation.</text>
</comment>
<evidence type="ECO:0000256" key="4">
    <source>
        <dbReference type="ARBA" id="ARBA00022741"/>
    </source>
</evidence>
<dbReference type="GO" id="GO:0004359">
    <property type="term" value="F:glutaminase activity"/>
    <property type="evidence" value="ECO:0007669"/>
    <property type="project" value="InterPro"/>
</dbReference>
<feature type="binding site" evidence="7">
    <location>
        <position position="182"/>
    </location>
    <ligand>
        <name>L-glutamine</name>
        <dbReference type="ChEBI" id="CHEBI:58359"/>
    </ligand>
</feature>
<feature type="binding site" evidence="7">
    <location>
        <position position="522"/>
    </location>
    <ligand>
        <name>deamido-NAD(+)</name>
        <dbReference type="ChEBI" id="CHEBI:58437"/>
        <note>ligand shared between two neighboring subunits</note>
    </ligand>
</feature>
<dbReference type="GO" id="GO:0003952">
    <property type="term" value="F:NAD+ synthase (glutamine-hydrolyzing) activity"/>
    <property type="evidence" value="ECO:0007669"/>
    <property type="project" value="UniProtKB-UniRule"/>
</dbReference>
<dbReference type="UniPathway" id="UPA00253">
    <property type="reaction ID" value="UER00334"/>
</dbReference>
<dbReference type="InterPro" id="IPR003010">
    <property type="entry name" value="C-N_Hydrolase"/>
</dbReference>
<feature type="active site" description="For glutaminase activity" evidence="7">
    <location>
        <position position="114"/>
    </location>
</feature>
<comment type="similarity">
    <text evidence="2 7 8">In the C-terminal section; belongs to the NAD synthetase family.</text>
</comment>
<dbReference type="FunFam" id="3.40.50.620:FF:000106">
    <property type="entry name" value="Glutamine-dependent NAD(+) synthetase"/>
    <property type="match status" value="1"/>
</dbReference>
<feature type="active site" description="Nucleophile; for glutaminase activity" evidence="7">
    <location>
        <position position="150"/>
    </location>
</feature>
<dbReference type="Pfam" id="PF00795">
    <property type="entry name" value="CN_hydrolase"/>
    <property type="match status" value="1"/>
</dbReference>
<dbReference type="Pfam" id="PF02540">
    <property type="entry name" value="NAD_synthase"/>
    <property type="match status" value="1"/>
</dbReference>
<reference evidence="11 12" key="1">
    <citation type="submission" date="2018-11" db="EMBL/GenBank/DDBJ databases">
        <title>Genomic Encyclopedia of Type Strains, Phase IV (KMG-IV): sequencing the most valuable type-strain genomes for metagenomic binning, comparative biology and taxonomic classification.</title>
        <authorList>
            <person name="Goeker M."/>
        </authorList>
    </citation>
    <scope>NUCLEOTIDE SEQUENCE [LARGE SCALE GENOMIC DNA]</scope>
    <source>
        <strain evidence="11 12">DSM 5900</strain>
    </source>
</reference>
<keyword evidence="6 7" id="KW-0520">NAD</keyword>
<feature type="binding site" evidence="7">
    <location>
        <position position="120"/>
    </location>
    <ligand>
        <name>L-glutamine</name>
        <dbReference type="ChEBI" id="CHEBI:58359"/>
    </ligand>
</feature>
<feature type="binding site" evidence="7">
    <location>
        <position position="398"/>
    </location>
    <ligand>
        <name>ATP</name>
        <dbReference type="ChEBI" id="CHEBI:30616"/>
    </ligand>
</feature>
<comment type="catalytic activity">
    <reaction evidence="7 8">
        <text>deamido-NAD(+) + L-glutamine + ATP + H2O = L-glutamate + AMP + diphosphate + NAD(+) + H(+)</text>
        <dbReference type="Rhea" id="RHEA:24384"/>
        <dbReference type="ChEBI" id="CHEBI:15377"/>
        <dbReference type="ChEBI" id="CHEBI:15378"/>
        <dbReference type="ChEBI" id="CHEBI:29985"/>
        <dbReference type="ChEBI" id="CHEBI:30616"/>
        <dbReference type="ChEBI" id="CHEBI:33019"/>
        <dbReference type="ChEBI" id="CHEBI:57540"/>
        <dbReference type="ChEBI" id="CHEBI:58359"/>
        <dbReference type="ChEBI" id="CHEBI:58437"/>
        <dbReference type="ChEBI" id="CHEBI:456215"/>
        <dbReference type="EC" id="6.3.5.1"/>
    </reaction>
</comment>
<sequence length="551" mass="59054">MSDRLAIALAQINPTVGDVDGNARKVREARARAAALGADLMVGPELVLAGYPPEDLVLKPMFQDRVRATVEALAAETGDGGPAILVGAPWRVDGRLYNAALLLDGGKVAAVRLKYDLPNYGVFDEKRVFAAGAMPGPIMFRGVRLGVMICEDMWTPDVAETLQESGAEILVVPNGSPYEGDKGDERLRLAVERVTETGLPLIYVNQVGGQDELVFDGASFVLDADRSLKAQMPSFVEAVALTRWQREADGWACVEGALEAPAEGIAAIYGAMVLGLRDYVNKNRFPGVVLGLSGGVDSALAAAVAVDALGPERVKAVMMPSPYTSQDSLDDAAECAGLMGIDLSTVSIEPAMAAFAQMLSGAFAGRGADTTEENIQSRARGVTLMALSNKLGHMVLSTGNKSEMSVGYATLYGDMCGGYAILKDVYKMTVYALCEWRNQALPAGGMGPDGRVIPQRIITKAPTAELKPNQTDQDSLPPYEVLDEILQCLVEEEMAVDDIVALGHDAAVVRRVWQMLDRAEYKRRQAPPGVKITRRAFGRDRRYPITNGFRG</sequence>
<dbReference type="GO" id="GO:0009435">
    <property type="term" value="P:NAD+ biosynthetic process"/>
    <property type="evidence" value="ECO:0007669"/>
    <property type="project" value="UniProtKB-UniRule"/>
</dbReference>
<evidence type="ECO:0000256" key="8">
    <source>
        <dbReference type="PIRNR" id="PIRNR006630"/>
    </source>
</evidence>
<keyword evidence="12" id="KW-1185">Reference proteome</keyword>
<dbReference type="EC" id="6.3.5.1" evidence="7 8"/>
<gene>
    <name evidence="7" type="primary">nadE</name>
    <name evidence="11" type="ORF">EDC65_1435</name>
</gene>
<feature type="binding site" evidence="7">
    <location>
        <position position="176"/>
    </location>
    <ligand>
        <name>L-glutamine</name>
        <dbReference type="ChEBI" id="CHEBI:58359"/>
    </ligand>
</feature>
<evidence type="ECO:0000256" key="7">
    <source>
        <dbReference type="HAMAP-Rule" id="MF_02090"/>
    </source>
</evidence>
<dbReference type="EMBL" id="RJKX01000013">
    <property type="protein sequence ID" value="ROP99651.1"/>
    <property type="molecule type" value="Genomic_DNA"/>
</dbReference>
<feature type="domain" description="CN hydrolase" evidence="10">
    <location>
        <begin position="5"/>
        <end position="250"/>
    </location>
</feature>
<name>A0A3N1M1R3_9PROT</name>
<evidence type="ECO:0000256" key="9">
    <source>
        <dbReference type="RuleBase" id="RU003811"/>
    </source>
</evidence>
<evidence type="ECO:0000256" key="6">
    <source>
        <dbReference type="ARBA" id="ARBA00023027"/>
    </source>
</evidence>
<dbReference type="RefSeq" id="WP_123689020.1">
    <property type="nucleotide sequence ID" value="NZ_AP019700.1"/>
</dbReference>
<dbReference type="PANTHER" id="PTHR23090:SF9">
    <property type="entry name" value="GLUTAMINE-DEPENDENT NAD(+) SYNTHETASE"/>
    <property type="match status" value="1"/>
</dbReference>
<accession>A0A3N1M1R3</accession>